<keyword evidence="6" id="KW-0479">Metal-binding</keyword>
<keyword evidence="4" id="KW-0804">Transcription</keyword>
<dbReference type="InterPro" id="IPR001005">
    <property type="entry name" value="SANT/Myb"/>
</dbReference>
<feature type="compositionally biased region" description="Low complexity" evidence="7">
    <location>
        <begin position="27"/>
        <end position="36"/>
    </location>
</feature>
<dbReference type="CDD" id="cd00167">
    <property type="entry name" value="SANT"/>
    <property type="match status" value="1"/>
</dbReference>
<dbReference type="GO" id="GO:0005634">
    <property type="term" value="C:nucleus"/>
    <property type="evidence" value="ECO:0007669"/>
    <property type="project" value="UniProtKB-SubCell"/>
</dbReference>
<dbReference type="PANTHER" id="PTHR44191">
    <property type="entry name" value="TRANSCRIPTION FACTOR KUA1"/>
    <property type="match status" value="1"/>
</dbReference>
<dbReference type="SUPFAM" id="SSF46689">
    <property type="entry name" value="Homeodomain-like"/>
    <property type="match status" value="1"/>
</dbReference>
<feature type="compositionally biased region" description="Polar residues" evidence="7">
    <location>
        <begin position="152"/>
        <end position="165"/>
    </location>
</feature>
<dbReference type="PROSITE" id="PS50158">
    <property type="entry name" value="ZF_CCHC"/>
    <property type="match status" value="1"/>
</dbReference>
<keyword evidence="2" id="KW-0805">Transcription regulation</keyword>
<dbReference type="AlphaFoldDB" id="A0ABD1YPF2"/>
<feature type="domain" description="CCHC-type" evidence="9">
    <location>
        <begin position="101"/>
        <end position="118"/>
    </location>
</feature>
<comment type="subcellular location">
    <subcellularLocation>
        <location evidence="1">Nucleus</location>
    </subcellularLocation>
</comment>
<evidence type="ECO:0000313" key="13">
    <source>
        <dbReference type="Proteomes" id="UP001605036"/>
    </source>
</evidence>
<evidence type="ECO:0000256" key="7">
    <source>
        <dbReference type="SAM" id="MobiDB-lite"/>
    </source>
</evidence>
<keyword evidence="3" id="KW-0238">DNA-binding</keyword>
<dbReference type="InterPro" id="IPR006447">
    <property type="entry name" value="Myb_dom_plants"/>
</dbReference>
<evidence type="ECO:0000256" key="5">
    <source>
        <dbReference type="ARBA" id="ARBA00023242"/>
    </source>
</evidence>
<gene>
    <name evidence="12" type="ORF">R1flu_016995</name>
</gene>
<dbReference type="Pfam" id="PF00249">
    <property type="entry name" value="Myb_DNA-binding"/>
    <property type="match status" value="1"/>
</dbReference>
<evidence type="ECO:0000259" key="11">
    <source>
        <dbReference type="PROSITE" id="PS51294"/>
    </source>
</evidence>
<keyword evidence="5" id="KW-0539">Nucleus</keyword>
<evidence type="ECO:0000256" key="1">
    <source>
        <dbReference type="ARBA" id="ARBA00004123"/>
    </source>
</evidence>
<reference evidence="12 13" key="1">
    <citation type="submission" date="2024-09" db="EMBL/GenBank/DDBJ databases">
        <title>Chromosome-scale assembly of Riccia fluitans.</title>
        <authorList>
            <person name="Paukszto L."/>
            <person name="Sawicki J."/>
            <person name="Karawczyk K."/>
            <person name="Piernik-Szablinska J."/>
            <person name="Szczecinska M."/>
            <person name="Mazdziarz M."/>
        </authorList>
    </citation>
    <scope>NUCLEOTIDE SEQUENCE [LARGE SCALE GENOMIC DNA]</scope>
    <source>
        <strain evidence="12">Rf_01</strain>
        <tissue evidence="12">Aerial parts of the thallus</tissue>
    </source>
</reference>
<dbReference type="InterPro" id="IPR001878">
    <property type="entry name" value="Znf_CCHC"/>
</dbReference>
<evidence type="ECO:0000256" key="3">
    <source>
        <dbReference type="ARBA" id="ARBA00023125"/>
    </source>
</evidence>
<feature type="domain" description="Myb-like" evidence="8">
    <location>
        <begin position="190"/>
        <end position="242"/>
    </location>
</feature>
<dbReference type="PROSITE" id="PS50090">
    <property type="entry name" value="MYB_LIKE"/>
    <property type="match status" value="1"/>
</dbReference>
<dbReference type="InterPro" id="IPR017884">
    <property type="entry name" value="SANT_dom"/>
</dbReference>
<evidence type="ECO:0000259" key="8">
    <source>
        <dbReference type="PROSITE" id="PS50090"/>
    </source>
</evidence>
<dbReference type="NCBIfam" id="TIGR01557">
    <property type="entry name" value="myb_SHAQKYF"/>
    <property type="match status" value="1"/>
</dbReference>
<feature type="region of interest" description="Disordered" evidence="7">
    <location>
        <begin position="1"/>
        <end position="36"/>
    </location>
</feature>
<evidence type="ECO:0000256" key="4">
    <source>
        <dbReference type="ARBA" id="ARBA00023163"/>
    </source>
</evidence>
<feature type="region of interest" description="Disordered" evidence="7">
    <location>
        <begin position="152"/>
        <end position="173"/>
    </location>
</feature>
<dbReference type="GO" id="GO:0006355">
    <property type="term" value="P:regulation of DNA-templated transcription"/>
    <property type="evidence" value="ECO:0007669"/>
    <property type="project" value="UniProtKB-ARBA"/>
</dbReference>
<dbReference type="PANTHER" id="PTHR44191:SF62">
    <property type="entry name" value="OS04G0341900 PROTEIN"/>
    <property type="match status" value="1"/>
</dbReference>
<keyword evidence="6" id="KW-0863">Zinc-finger</keyword>
<protein>
    <submittedName>
        <fullName evidence="12">Uncharacterized protein</fullName>
    </submittedName>
</protein>
<feature type="domain" description="SANT" evidence="10">
    <location>
        <begin position="198"/>
        <end position="246"/>
    </location>
</feature>
<dbReference type="PROSITE" id="PS51293">
    <property type="entry name" value="SANT"/>
    <property type="match status" value="1"/>
</dbReference>
<organism evidence="12 13">
    <name type="scientific">Riccia fluitans</name>
    <dbReference type="NCBI Taxonomy" id="41844"/>
    <lineage>
        <taxon>Eukaryota</taxon>
        <taxon>Viridiplantae</taxon>
        <taxon>Streptophyta</taxon>
        <taxon>Embryophyta</taxon>
        <taxon>Marchantiophyta</taxon>
        <taxon>Marchantiopsida</taxon>
        <taxon>Marchantiidae</taxon>
        <taxon>Marchantiales</taxon>
        <taxon>Ricciaceae</taxon>
        <taxon>Riccia</taxon>
    </lineage>
</organism>
<dbReference type="InterPro" id="IPR052245">
    <property type="entry name" value="Plant_Stress_Dev_TF"/>
</dbReference>
<dbReference type="SMART" id="SM00717">
    <property type="entry name" value="SANT"/>
    <property type="match status" value="1"/>
</dbReference>
<evidence type="ECO:0000259" key="10">
    <source>
        <dbReference type="PROSITE" id="PS51293"/>
    </source>
</evidence>
<dbReference type="Proteomes" id="UP001605036">
    <property type="component" value="Unassembled WGS sequence"/>
</dbReference>
<dbReference type="InterPro" id="IPR017930">
    <property type="entry name" value="Myb_dom"/>
</dbReference>
<dbReference type="EMBL" id="JBHFFA010000004">
    <property type="protein sequence ID" value="KAL2632309.1"/>
    <property type="molecule type" value="Genomic_DNA"/>
</dbReference>
<accession>A0ABD1YPF2</accession>
<evidence type="ECO:0000256" key="6">
    <source>
        <dbReference type="PROSITE-ProRule" id="PRU00047"/>
    </source>
</evidence>
<evidence type="ECO:0000313" key="12">
    <source>
        <dbReference type="EMBL" id="KAL2632309.1"/>
    </source>
</evidence>
<keyword evidence="6" id="KW-0862">Zinc</keyword>
<sequence>MYVPGVKKSERRPLWHPHIPAQQAAHSTSTLSFPTSPSAPPIDCSAVDAATAPLPASLLSPSPLLYYYSDSATFLHLSPSEHLHACLGRSGPEELETEMTRRCSHCGHNGHNSRTCPDRCPDRGVRLFGVRLTTNDGTSAANMRKSVSMGNLTHYASNNNQPSTPEHSESGAAAEGYVSDGLVQTSSNARERKKGVPWTEEEHRLFLLGLQKLGKGDWRGISRNFVQSRTPTQVASHAQKYFIRQSNLNKRKRRSSLFDIVSESGPRPIVEEPLSKSPDVPAPIHQLSLSPGGLYTPGTFYEQQLPRGADMFPPMPPMAGVPLRNFPMAAHIPQAIPLPVMSLGSASLASAEQTGESASVSYAGEAVTVLPRPNPIPAGNGSLPVAGQLAMGMGGPIQFPYHLWPGIAPAYSKPIPSSPSSGSKVVKPTAQPAKIDEGSEMAKLTLGPSPSAEPSNLTLKFSGHSAFTVSKTPFNNSSVGPSTISVV</sequence>
<keyword evidence="13" id="KW-1185">Reference proteome</keyword>
<name>A0ABD1YPF2_9MARC</name>
<dbReference type="Gene3D" id="1.10.10.60">
    <property type="entry name" value="Homeodomain-like"/>
    <property type="match status" value="1"/>
</dbReference>
<proteinExistence type="predicted"/>
<dbReference type="GO" id="GO:0008270">
    <property type="term" value="F:zinc ion binding"/>
    <property type="evidence" value="ECO:0007669"/>
    <property type="project" value="UniProtKB-KW"/>
</dbReference>
<dbReference type="FunFam" id="1.10.10.60:FF:000009">
    <property type="entry name" value="transcription factor MYB1R1"/>
    <property type="match status" value="1"/>
</dbReference>
<dbReference type="PROSITE" id="PS51294">
    <property type="entry name" value="HTH_MYB"/>
    <property type="match status" value="1"/>
</dbReference>
<feature type="domain" description="HTH myb-type" evidence="11">
    <location>
        <begin position="190"/>
        <end position="246"/>
    </location>
</feature>
<dbReference type="InterPro" id="IPR009057">
    <property type="entry name" value="Homeodomain-like_sf"/>
</dbReference>
<evidence type="ECO:0000259" key="9">
    <source>
        <dbReference type="PROSITE" id="PS50158"/>
    </source>
</evidence>
<dbReference type="GO" id="GO:0003677">
    <property type="term" value="F:DNA binding"/>
    <property type="evidence" value="ECO:0007669"/>
    <property type="project" value="UniProtKB-KW"/>
</dbReference>
<comment type="caution">
    <text evidence="12">The sequence shown here is derived from an EMBL/GenBank/DDBJ whole genome shotgun (WGS) entry which is preliminary data.</text>
</comment>
<evidence type="ECO:0000256" key="2">
    <source>
        <dbReference type="ARBA" id="ARBA00023015"/>
    </source>
</evidence>